<dbReference type="EMBL" id="HBUE01165522">
    <property type="protein sequence ID" value="CAG6512391.1"/>
    <property type="molecule type" value="Transcribed_RNA"/>
</dbReference>
<keyword evidence="1" id="KW-0812">Transmembrane</keyword>
<keyword evidence="1" id="KW-0472">Membrane</keyword>
<proteinExistence type="predicted"/>
<name>A0A8D8DMI9_CULPI</name>
<organism evidence="2">
    <name type="scientific">Culex pipiens</name>
    <name type="common">House mosquito</name>
    <dbReference type="NCBI Taxonomy" id="7175"/>
    <lineage>
        <taxon>Eukaryota</taxon>
        <taxon>Metazoa</taxon>
        <taxon>Ecdysozoa</taxon>
        <taxon>Arthropoda</taxon>
        <taxon>Hexapoda</taxon>
        <taxon>Insecta</taxon>
        <taxon>Pterygota</taxon>
        <taxon>Neoptera</taxon>
        <taxon>Endopterygota</taxon>
        <taxon>Diptera</taxon>
        <taxon>Nematocera</taxon>
        <taxon>Culicoidea</taxon>
        <taxon>Culicidae</taxon>
        <taxon>Culicinae</taxon>
        <taxon>Culicini</taxon>
        <taxon>Culex</taxon>
        <taxon>Culex</taxon>
    </lineage>
</organism>
<sequence>MAFTDLTVDNNRAIFIHNSENFFDQQLSQFDTGLLFCSFFFLVQPFWNLMKRSTLDHRKVTGDSQQQQPRRCPTTTDKAALNIALSSRQVCCASTAASLSRVVVVESGMDTLVYLLVTMPLS</sequence>
<keyword evidence="1" id="KW-1133">Transmembrane helix</keyword>
<accession>A0A8D8DMI9</accession>
<feature type="transmembrane region" description="Helical" evidence="1">
    <location>
        <begin position="32"/>
        <end position="50"/>
    </location>
</feature>
<evidence type="ECO:0000313" key="2">
    <source>
        <dbReference type="EMBL" id="CAG6512391.1"/>
    </source>
</evidence>
<evidence type="ECO:0000256" key="1">
    <source>
        <dbReference type="SAM" id="Phobius"/>
    </source>
</evidence>
<dbReference type="EMBL" id="HBUE01270810">
    <property type="protein sequence ID" value="CAG6563844.1"/>
    <property type="molecule type" value="Transcribed_RNA"/>
</dbReference>
<protein>
    <submittedName>
        <fullName evidence="2">(northern house mosquito) hypothetical protein</fullName>
    </submittedName>
</protein>
<dbReference type="AlphaFoldDB" id="A0A8D8DMI9"/>
<reference evidence="2" key="1">
    <citation type="submission" date="2021-05" db="EMBL/GenBank/DDBJ databases">
        <authorList>
            <person name="Alioto T."/>
            <person name="Alioto T."/>
            <person name="Gomez Garrido J."/>
        </authorList>
    </citation>
    <scope>NUCLEOTIDE SEQUENCE</scope>
</reference>